<dbReference type="PANTHER" id="PTHR43498:SF1">
    <property type="entry name" value="COB--COM HETERODISULFIDE REDUCTASE IRON-SULFUR SUBUNIT A"/>
    <property type="match status" value="1"/>
</dbReference>
<organism evidence="6 7">
    <name type="scientific">Cellulomonas pakistanensis</name>
    <dbReference type="NCBI Taxonomy" id="992287"/>
    <lineage>
        <taxon>Bacteria</taxon>
        <taxon>Bacillati</taxon>
        <taxon>Actinomycetota</taxon>
        <taxon>Actinomycetes</taxon>
        <taxon>Micrococcales</taxon>
        <taxon>Cellulomonadaceae</taxon>
        <taxon>Cellulomonas</taxon>
    </lineage>
</organism>
<keyword evidence="7" id="KW-1185">Reference proteome</keyword>
<dbReference type="GO" id="GO:0046872">
    <property type="term" value="F:metal ion binding"/>
    <property type="evidence" value="ECO:0007669"/>
    <property type="project" value="UniProtKB-KW"/>
</dbReference>
<dbReference type="PANTHER" id="PTHR43498">
    <property type="entry name" value="FERREDOXIN:COB-COM HETERODISULFIDE REDUCTASE SUBUNIT A"/>
    <property type="match status" value="1"/>
</dbReference>
<evidence type="ECO:0000256" key="4">
    <source>
        <dbReference type="ARBA" id="ARBA00023004"/>
    </source>
</evidence>
<evidence type="ECO:0000256" key="1">
    <source>
        <dbReference type="ARBA" id="ARBA00022485"/>
    </source>
</evidence>
<dbReference type="Gene3D" id="3.50.50.60">
    <property type="entry name" value="FAD/NAD(P)-binding domain"/>
    <property type="match status" value="1"/>
</dbReference>
<protein>
    <recommendedName>
        <fullName evidence="8">Xanthan lyase</fullName>
    </recommendedName>
</protein>
<comment type="caution">
    <text evidence="6">The sequence shown here is derived from an EMBL/GenBank/DDBJ whole genome shotgun (WGS) entry which is preliminary data.</text>
</comment>
<keyword evidence="1" id="KW-0004">4Fe-4S</keyword>
<keyword evidence="5" id="KW-0411">Iron-sulfur</keyword>
<gene>
    <name evidence="6" type="ORF">Cpa01nite_12430</name>
</gene>
<evidence type="ECO:0000313" key="7">
    <source>
        <dbReference type="Proteomes" id="UP000642125"/>
    </source>
</evidence>
<evidence type="ECO:0000256" key="3">
    <source>
        <dbReference type="ARBA" id="ARBA00023002"/>
    </source>
</evidence>
<dbReference type="InterPro" id="IPR039650">
    <property type="entry name" value="HdrA-like"/>
</dbReference>
<keyword evidence="4" id="KW-0408">Iron</keyword>
<dbReference type="EMBL" id="BONO01000007">
    <property type="protein sequence ID" value="GIG35862.1"/>
    <property type="molecule type" value="Genomic_DNA"/>
</dbReference>
<reference evidence="6" key="1">
    <citation type="submission" date="2021-01" db="EMBL/GenBank/DDBJ databases">
        <title>Whole genome shotgun sequence of Cellulomonas pakistanensis NBRC 110800.</title>
        <authorList>
            <person name="Komaki H."/>
            <person name="Tamura T."/>
        </authorList>
    </citation>
    <scope>NUCLEOTIDE SEQUENCE</scope>
    <source>
        <strain evidence="6">NBRC 110800</strain>
    </source>
</reference>
<keyword evidence="2" id="KW-0479">Metal-binding</keyword>
<dbReference type="Pfam" id="PF12831">
    <property type="entry name" value="FAD_oxidored"/>
    <property type="match status" value="1"/>
</dbReference>
<dbReference type="SUPFAM" id="SSF51905">
    <property type="entry name" value="FAD/NAD(P)-binding domain"/>
    <property type="match status" value="1"/>
</dbReference>
<dbReference type="Proteomes" id="UP000642125">
    <property type="component" value="Unassembled WGS sequence"/>
</dbReference>
<dbReference type="RefSeq" id="WP_203667898.1">
    <property type="nucleotide sequence ID" value="NZ_BONO01000007.1"/>
</dbReference>
<dbReference type="GO" id="GO:0016491">
    <property type="term" value="F:oxidoreductase activity"/>
    <property type="evidence" value="ECO:0007669"/>
    <property type="project" value="UniProtKB-KW"/>
</dbReference>
<name>A0A919U6B1_9CELL</name>
<sequence>MTAEADVVVVGATSAGVCAAVAAAEAGATVLLLEPGVHVGGMTSGGLGYTDVGDVRVLGGMAARFRAEVAAHYGVPVGAYAGPEPHVAEAILRRWLDHPRVRVELGAAVRSADVAGGTIRAVRTADGRTWAGAAFVDATYEGDLLALAGVPARVGREDRSLHGEAFAGRREPVPGRHAFPAWVSPFVDDPSGESPGAVLPQVRDVPLAPVGSGDGGVMSYGFRLCLTTAADRVPVERRPGYDEAHWELGRRLFRHWARGGHVPRAGSLLGLEPNLPGGKADGNSLGPFSLSVLDGAAWEYPTAGRERREEIVRHHKHHAQDLLWFLTHDPAVPEPVRRELARWGLPADEFADTGHLPHQLYVREARRMVGEVVLTEHDLRGPARWHDAVAMGSYHLDVREVQRTWRWVHEHPRPVGMVVTEGYYSVPVPPYPIPYRALVPRWADCTNLVVPVCVSASHVAFSSIRMEPQYQMLGHVAGLAAARAAAAGRAVQAVDVAALQDELRAAGQVLAVP</sequence>
<dbReference type="GO" id="GO:0051539">
    <property type="term" value="F:4 iron, 4 sulfur cluster binding"/>
    <property type="evidence" value="ECO:0007669"/>
    <property type="project" value="UniProtKB-KW"/>
</dbReference>
<evidence type="ECO:0000256" key="2">
    <source>
        <dbReference type="ARBA" id="ARBA00022723"/>
    </source>
</evidence>
<evidence type="ECO:0000313" key="6">
    <source>
        <dbReference type="EMBL" id="GIG35862.1"/>
    </source>
</evidence>
<evidence type="ECO:0008006" key="8">
    <source>
        <dbReference type="Google" id="ProtNLM"/>
    </source>
</evidence>
<keyword evidence="3" id="KW-0560">Oxidoreductase</keyword>
<dbReference type="AlphaFoldDB" id="A0A919U6B1"/>
<proteinExistence type="predicted"/>
<evidence type="ECO:0000256" key="5">
    <source>
        <dbReference type="ARBA" id="ARBA00023014"/>
    </source>
</evidence>
<accession>A0A919U6B1</accession>
<dbReference type="InterPro" id="IPR036188">
    <property type="entry name" value="FAD/NAD-bd_sf"/>
</dbReference>